<evidence type="ECO:0000256" key="7">
    <source>
        <dbReference type="ARBA" id="ARBA00048668"/>
    </source>
</evidence>
<feature type="domain" description="Nicotinate phosphoribosyltransferase N-terminal" evidence="8">
    <location>
        <begin position="28"/>
        <end position="154"/>
    </location>
</feature>
<keyword evidence="6" id="KW-0662">Pyridine nucleotide biosynthesis</keyword>
<keyword evidence="4" id="KW-0597">Phosphoprotein</keyword>
<evidence type="ECO:0000259" key="8">
    <source>
        <dbReference type="Pfam" id="PF17767"/>
    </source>
</evidence>
<protein>
    <recommendedName>
        <fullName evidence="3">nicotinate phosphoribosyltransferase</fullName>
        <ecNumber evidence="3">6.3.4.21</ecNumber>
    </recommendedName>
</protein>
<comment type="similarity">
    <text evidence="2">Belongs to the NAPRTase family.</text>
</comment>
<dbReference type="PIRSF" id="PIRSF000484">
    <property type="entry name" value="NAPRT"/>
    <property type="match status" value="1"/>
</dbReference>
<dbReference type="EC" id="6.3.4.21" evidence="3"/>
<accession>A0ABQ9G1I9</accession>
<reference evidence="10 11" key="1">
    <citation type="submission" date="2022-12" db="EMBL/GenBank/DDBJ databases">
        <title>Chromosome-level genome of Tegillarca granosa.</title>
        <authorList>
            <person name="Kim J."/>
        </authorList>
    </citation>
    <scope>NUCLEOTIDE SEQUENCE [LARGE SCALE GENOMIC DNA]</scope>
    <source>
        <strain evidence="10">Teg-2019</strain>
        <tissue evidence="10">Adductor muscle</tissue>
    </source>
</reference>
<name>A0ABQ9G1I9_TEGGR</name>
<evidence type="ECO:0000313" key="10">
    <source>
        <dbReference type="EMBL" id="KAJ8322167.1"/>
    </source>
</evidence>
<dbReference type="InterPro" id="IPR013785">
    <property type="entry name" value="Aldolase_TIM"/>
</dbReference>
<proteinExistence type="inferred from homology"/>
<evidence type="ECO:0000256" key="3">
    <source>
        <dbReference type="ARBA" id="ARBA00013236"/>
    </source>
</evidence>
<dbReference type="InterPro" id="IPR007229">
    <property type="entry name" value="Nic_PRibTrfase-Fam"/>
</dbReference>
<dbReference type="Pfam" id="PF17767">
    <property type="entry name" value="NAPRTase_N"/>
    <property type="match status" value="1"/>
</dbReference>
<comment type="catalytic activity">
    <reaction evidence="7">
        <text>5-phospho-alpha-D-ribose 1-diphosphate + nicotinate + ATP + H2O = nicotinate beta-D-ribonucleotide + ADP + phosphate + diphosphate</text>
        <dbReference type="Rhea" id="RHEA:36163"/>
        <dbReference type="ChEBI" id="CHEBI:15377"/>
        <dbReference type="ChEBI" id="CHEBI:30616"/>
        <dbReference type="ChEBI" id="CHEBI:32544"/>
        <dbReference type="ChEBI" id="CHEBI:33019"/>
        <dbReference type="ChEBI" id="CHEBI:43474"/>
        <dbReference type="ChEBI" id="CHEBI:57502"/>
        <dbReference type="ChEBI" id="CHEBI:58017"/>
        <dbReference type="ChEBI" id="CHEBI:456216"/>
        <dbReference type="EC" id="6.3.4.21"/>
    </reaction>
</comment>
<gene>
    <name evidence="10" type="ORF">KUTeg_000638</name>
</gene>
<dbReference type="EMBL" id="JARBDR010000018">
    <property type="protein sequence ID" value="KAJ8322167.1"/>
    <property type="molecule type" value="Genomic_DNA"/>
</dbReference>
<dbReference type="InterPro" id="IPR041619">
    <property type="entry name" value="NAPRTase_C"/>
</dbReference>
<dbReference type="PANTHER" id="PTHR11098:SF1">
    <property type="entry name" value="NICOTINATE PHOSPHORIBOSYLTRANSFERASE"/>
    <property type="match status" value="1"/>
</dbReference>
<keyword evidence="11" id="KW-1185">Reference proteome</keyword>
<dbReference type="Proteomes" id="UP001217089">
    <property type="component" value="Unassembled WGS sequence"/>
</dbReference>
<dbReference type="Pfam" id="PF17956">
    <property type="entry name" value="NAPRTase_C"/>
    <property type="match status" value="1"/>
</dbReference>
<evidence type="ECO:0000256" key="1">
    <source>
        <dbReference type="ARBA" id="ARBA00004952"/>
    </source>
</evidence>
<organism evidence="10 11">
    <name type="scientific">Tegillarca granosa</name>
    <name type="common">Malaysian cockle</name>
    <name type="synonym">Anadara granosa</name>
    <dbReference type="NCBI Taxonomy" id="220873"/>
    <lineage>
        <taxon>Eukaryota</taxon>
        <taxon>Metazoa</taxon>
        <taxon>Spiralia</taxon>
        <taxon>Lophotrochozoa</taxon>
        <taxon>Mollusca</taxon>
        <taxon>Bivalvia</taxon>
        <taxon>Autobranchia</taxon>
        <taxon>Pteriomorphia</taxon>
        <taxon>Arcoida</taxon>
        <taxon>Arcoidea</taxon>
        <taxon>Arcidae</taxon>
        <taxon>Tegillarca</taxon>
    </lineage>
</organism>
<sequence>MSAAGDRLSPGFSRITSKEQNGVIQPILTDLYQITMAYAYWKSGKMHNRAVFDLYFRKNPFRGEFTVFAGLEECVKFLQNFRFTSSDIEYLKRVLPDHIETEFFDYLGSISTKDVCLSAIDEGTVVFPKVPLLIIEGPLPIVQLMETPLLNLINYARCGTHLFHVINYASLVATNGMRFRLAAGPKKTLLEFGLRRAQGPDGALSASRYCYLGDFLPDQVISGELAAFIAYATSFPDGFLALIDTYDVIKSGVPNFCTVAMALHQLGYEPRGIRLDSGDLSYLSKLVRDCFKKVADHNDINEDTIHSLNQQLVEIDSKPRIKLSEDVEKVTIPGRKIAYRLYGSDGNALVDLMLQPDEKIPGINQRILCRNPFQESKRAYVCPAHVEKLHKVYWKNGEPQLPLPSLQELRTKALNSLHSVRQDHKRALNPTPYKVSVSSKLYTFMHNLWLDNAPIGELS</sequence>
<evidence type="ECO:0000313" key="11">
    <source>
        <dbReference type="Proteomes" id="UP001217089"/>
    </source>
</evidence>
<dbReference type="PANTHER" id="PTHR11098">
    <property type="entry name" value="NICOTINATE PHOSPHORIBOSYLTRANSFERASE"/>
    <property type="match status" value="1"/>
</dbReference>
<evidence type="ECO:0000256" key="5">
    <source>
        <dbReference type="ARBA" id="ARBA00022598"/>
    </source>
</evidence>
<dbReference type="Gene3D" id="3.20.140.10">
    <property type="entry name" value="nicotinate phosphoribosyltransferase"/>
    <property type="match status" value="2"/>
</dbReference>
<evidence type="ECO:0000256" key="2">
    <source>
        <dbReference type="ARBA" id="ARBA00010897"/>
    </source>
</evidence>
<comment type="pathway">
    <text evidence="1">Cofactor biosynthesis; NAD(+) biosynthesis; nicotinate D-ribonucleotide from nicotinate: step 1/1.</text>
</comment>
<dbReference type="SUPFAM" id="SSF51690">
    <property type="entry name" value="Nicotinate/Quinolinate PRTase C-terminal domain-like"/>
    <property type="match status" value="1"/>
</dbReference>
<evidence type="ECO:0000259" key="9">
    <source>
        <dbReference type="Pfam" id="PF17956"/>
    </source>
</evidence>
<keyword evidence="5" id="KW-0436">Ligase</keyword>
<comment type="caution">
    <text evidence="10">The sequence shown here is derived from an EMBL/GenBank/DDBJ whole genome shotgun (WGS) entry which is preliminary data.</text>
</comment>
<dbReference type="SUPFAM" id="SSF54675">
    <property type="entry name" value="Nicotinate/Quinolinate PRTase N-terminal domain-like"/>
    <property type="match status" value="1"/>
</dbReference>
<evidence type="ECO:0000256" key="4">
    <source>
        <dbReference type="ARBA" id="ARBA00022553"/>
    </source>
</evidence>
<dbReference type="InterPro" id="IPR040727">
    <property type="entry name" value="NAPRTase_N"/>
</dbReference>
<evidence type="ECO:0000256" key="6">
    <source>
        <dbReference type="ARBA" id="ARBA00022642"/>
    </source>
</evidence>
<dbReference type="InterPro" id="IPR036068">
    <property type="entry name" value="Nicotinate_pribotase-like_C"/>
</dbReference>
<dbReference type="Gene3D" id="3.20.20.70">
    <property type="entry name" value="Aldolase class I"/>
    <property type="match status" value="1"/>
</dbReference>
<feature type="domain" description="Nicotinate phosphoribosyltransferase C-terminal" evidence="9">
    <location>
        <begin position="335"/>
        <end position="444"/>
    </location>
</feature>